<feature type="region of interest" description="Disordered" evidence="1">
    <location>
        <begin position="55"/>
        <end position="75"/>
    </location>
</feature>
<dbReference type="RefSeq" id="WP_135336900.1">
    <property type="nucleotide sequence ID" value="NZ_JBHLTX010000050.1"/>
</dbReference>
<gene>
    <name evidence="2" type="ORF">E4099_00760</name>
</gene>
<name>A0A4Z0HHB2_9ACTN</name>
<dbReference type="EMBL" id="SRID01000002">
    <property type="protein sequence ID" value="TGB19392.1"/>
    <property type="molecule type" value="Genomic_DNA"/>
</dbReference>
<protein>
    <submittedName>
        <fullName evidence="2">RloB domain-containing protein</fullName>
    </submittedName>
</protein>
<evidence type="ECO:0000313" key="3">
    <source>
        <dbReference type="Proteomes" id="UP000297948"/>
    </source>
</evidence>
<feature type="region of interest" description="Disordered" evidence="1">
    <location>
        <begin position="1"/>
        <end position="22"/>
    </location>
</feature>
<organism evidence="2 3">
    <name type="scientific">Streptomyces palmae</name>
    <dbReference type="NCBI Taxonomy" id="1701085"/>
    <lineage>
        <taxon>Bacteria</taxon>
        <taxon>Bacillati</taxon>
        <taxon>Actinomycetota</taxon>
        <taxon>Actinomycetes</taxon>
        <taxon>Kitasatosporales</taxon>
        <taxon>Streptomycetaceae</taxon>
        <taxon>Streptomyces</taxon>
    </lineage>
</organism>
<evidence type="ECO:0000313" key="2">
    <source>
        <dbReference type="EMBL" id="TGB19392.1"/>
    </source>
</evidence>
<feature type="compositionally biased region" description="Basic and acidic residues" evidence="1">
    <location>
        <begin position="1"/>
        <end position="14"/>
    </location>
</feature>
<dbReference type="Proteomes" id="UP000297948">
    <property type="component" value="Unassembled WGS sequence"/>
</dbReference>
<dbReference type="OrthoDB" id="9796523at2"/>
<dbReference type="Pfam" id="PF13707">
    <property type="entry name" value="RloB"/>
    <property type="match status" value="1"/>
</dbReference>
<comment type="caution">
    <text evidence="2">The sequence shown here is derived from an EMBL/GenBank/DDBJ whole genome shotgun (WGS) entry which is preliminary data.</text>
</comment>
<evidence type="ECO:0000256" key="1">
    <source>
        <dbReference type="SAM" id="MobiDB-lite"/>
    </source>
</evidence>
<dbReference type="InterPro" id="IPR025591">
    <property type="entry name" value="RloB"/>
</dbReference>
<keyword evidence="3" id="KW-1185">Reference proteome</keyword>
<dbReference type="AlphaFoldDB" id="A0A4Z0HHB2"/>
<sequence>MARTRGKDSTDRKQRPSKRQPTVWVYTEGTLTEPQYIDIVRQRRAPGLRISVRIANDERTHGGTKGPRNPTYDRKPLDLVEQAVAKLREERRKEKREKWPDPPKGTTWTTVWCLFDRDDHQGVDKAIGQAQAAGVKIAYSYPCFELWRLLHHRDYTSTFGRDCDNVTKRLPFITAQTSKEEAKIVRPEQILKDPSDGYLKAKARAKRINAQYGDHVPHSKRDPYTDVWNFVEDGLGVTDY</sequence>
<reference evidence="2 3" key="1">
    <citation type="submission" date="2019-03" db="EMBL/GenBank/DDBJ databases">
        <authorList>
            <person name="Gonzalez-Pimentel J.L."/>
        </authorList>
    </citation>
    <scope>NUCLEOTIDE SEQUENCE [LARGE SCALE GENOMIC DNA]</scope>
    <source>
        <strain evidence="2 3">JCM 31289</strain>
    </source>
</reference>
<accession>A0A4Z0HHB2</accession>
<proteinExistence type="predicted"/>